<organism evidence="1 2">
    <name type="scientific">Vineibacter terrae</name>
    <dbReference type="NCBI Taxonomy" id="2586908"/>
    <lineage>
        <taxon>Bacteria</taxon>
        <taxon>Pseudomonadati</taxon>
        <taxon>Pseudomonadota</taxon>
        <taxon>Alphaproteobacteria</taxon>
        <taxon>Hyphomicrobiales</taxon>
        <taxon>Vineibacter</taxon>
    </lineage>
</organism>
<evidence type="ECO:0000313" key="2">
    <source>
        <dbReference type="Proteomes" id="UP000321638"/>
    </source>
</evidence>
<protein>
    <submittedName>
        <fullName evidence="1">Ferritin-like domain-containing protein</fullName>
    </submittedName>
</protein>
<evidence type="ECO:0000313" key="1">
    <source>
        <dbReference type="EMBL" id="TXL74304.1"/>
    </source>
</evidence>
<dbReference type="AlphaFoldDB" id="A0A5C8PKS2"/>
<gene>
    <name evidence="1" type="ORF">FHP25_17610</name>
</gene>
<keyword evidence="2" id="KW-1185">Reference proteome</keyword>
<sequence length="300" mass="34314">MNGTLTFPELPLDAGAPVTPGPIRLGSEQHKNLFCRTLLSTFNPYKPAVIDWPALAPDAQERLTGLPIWDIAVQTEGRAGLHVATYAERIADPLLKRAIELNAFEERRHKHVLHNMVEAYGIKLAPEPQYIVPKDPEWSFMVTGYSECIDSFFAFGLFETAKRSGFFPPELVDTFEPVMREEGRHILFFVNWVAWHRRNMPLWRRPWFAIKVAAVWAFLVWERIGIARDVGGAPQDNNFTVTGTKELGVDISVPELMDICLAENDRRLGIYDARLLRPRFVPRVVRLARRFMRAPRRAPA</sequence>
<name>A0A5C8PKS2_9HYPH</name>
<comment type="caution">
    <text evidence="1">The sequence shown here is derived from an EMBL/GenBank/DDBJ whole genome shotgun (WGS) entry which is preliminary data.</text>
</comment>
<dbReference type="OrthoDB" id="529857at2"/>
<dbReference type="Proteomes" id="UP000321638">
    <property type="component" value="Unassembled WGS sequence"/>
</dbReference>
<dbReference type="RefSeq" id="WP_147848267.1">
    <property type="nucleotide sequence ID" value="NZ_VDUZ01000019.1"/>
</dbReference>
<dbReference type="EMBL" id="VDUZ01000019">
    <property type="protein sequence ID" value="TXL74304.1"/>
    <property type="molecule type" value="Genomic_DNA"/>
</dbReference>
<dbReference type="SUPFAM" id="SSF47240">
    <property type="entry name" value="Ferritin-like"/>
    <property type="match status" value="1"/>
</dbReference>
<proteinExistence type="predicted"/>
<dbReference type="CDD" id="cd00657">
    <property type="entry name" value="Ferritin_like"/>
    <property type="match status" value="1"/>
</dbReference>
<dbReference type="InterPro" id="IPR009078">
    <property type="entry name" value="Ferritin-like_SF"/>
</dbReference>
<reference evidence="1 2" key="1">
    <citation type="submission" date="2019-06" db="EMBL/GenBank/DDBJ databases">
        <title>New taxonomy in bacterial strain CC-CFT640, isolated from vineyard.</title>
        <authorList>
            <person name="Lin S.-Y."/>
            <person name="Tsai C.-F."/>
            <person name="Young C.-C."/>
        </authorList>
    </citation>
    <scope>NUCLEOTIDE SEQUENCE [LARGE SCALE GENOMIC DNA]</scope>
    <source>
        <strain evidence="1 2">CC-CFT640</strain>
    </source>
</reference>
<accession>A0A5C8PKS2</accession>